<dbReference type="InterPro" id="IPR027417">
    <property type="entry name" value="P-loop_NTPase"/>
</dbReference>
<dbReference type="InParanoid" id="M0D1W8"/>
<keyword evidence="4" id="KW-1185">Reference proteome</keyword>
<gene>
    <name evidence="3" type="ORF">C474_13239</name>
</gene>
<evidence type="ECO:0000313" key="4">
    <source>
        <dbReference type="Proteomes" id="UP000011513"/>
    </source>
</evidence>
<sequence>MMQRLPEDDMRLTDRIDRRRRRGDGSRHPVRDLSALNPTHHLEEPVGRGPTLERLLDRLDPAFDGRLPENLYVHGPKGAGKSAVVSALFAHLAATTPGRRGTIRTTTRAAAPAVTEFAAVDARVAPTEFALLRTVLAAVADDAVPEQGVGTAALRDRLRAELDRSRRLVVAVDHVGEPGTPDLADVDAAFEPVADALSYAAVGRDAPESAGTADATVEIPAYERHALVDVLTERVSDGLARDALGHETVSEVAAWADGDAHDGLAALFGAAAAAVDDGAARVGPSHVDTGCDAVPAECCSLGRVLALSASRQRVLASLVSLNPADRSSVTAAADAVAADASVNLSANTVKRVLYELAESGLVRRVETAADGDGPGRPPTRPEPNFPTAVFERLRSADAGGTHPER</sequence>
<name>M0D1W8_HALPD</name>
<dbReference type="Gene3D" id="3.40.50.300">
    <property type="entry name" value="P-loop containing nucleotide triphosphate hydrolases"/>
    <property type="match status" value="1"/>
</dbReference>
<protein>
    <submittedName>
        <fullName evidence="3">Cdc6-related protein, aaa superfamily ATPase</fullName>
    </submittedName>
</protein>
<evidence type="ECO:0000256" key="1">
    <source>
        <dbReference type="SAM" id="MobiDB-lite"/>
    </source>
</evidence>
<feature type="compositionally biased region" description="Pro residues" evidence="1">
    <location>
        <begin position="375"/>
        <end position="384"/>
    </location>
</feature>
<feature type="compositionally biased region" description="Basic and acidic residues" evidence="1">
    <location>
        <begin position="1"/>
        <end position="31"/>
    </location>
</feature>
<accession>M0D1W8</accession>
<feature type="domain" description="Orc1-like AAA ATPase" evidence="2">
    <location>
        <begin position="45"/>
        <end position="176"/>
    </location>
</feature>
<dbReference type="Proteomes" id="UP000011513">
    <property type="component" value="Unassembled WGS sequence"/>
</dbReference>
<comment type="caution">
    <text evidence="3">The sequence shown here is derived from an EMBL/GenBank/DDBJ whole genome shotgun (WGS) entry which is preliminary data.</text>
</comment>
<feature type="region of interest" description="Disordered" evidence="1">
    <location>
        <begin position="365"/>
        <end position="387"/>
    </location>
</feature>
<evidence type="ECO:0000313" key="3">
    <source>
        <dbReference type="EMBL" id="ELZ29440.1"/>
    </source>
</evidence>
<dbReference type="Pfam" id="PF13191">
    <property type="entry name" value="AAA_16"/>
    <property type="match status" value="1"/>
</dbReference>
<organism evidence="3 4">
    <name type="scientific">Halogeometricum pallidum JCM 14848</name>
    <dbReference type="NCBI Taxonomy" id="1227487"/>
    <lineage>
        <taxon>Archaea</taxon>
        <taxon>Methanobacteriati</taxon>
        <taxon>Methanobacteriota</taxon>
        <taxon>Stenosarchaea group</taxon>
        <taxon>Halobacteria</taxon>
        <taxon>Halobacteriales</taxon>
        <taxon>Haloferacaceae</taxon>
        <taxon>Halogeometricum</taxon>
    </lineage>
</organism>
<dbReference type="Gene3D" id="1.10.8.60">
    <property type="match status" value="2"/>
</dbReference>
<dbReference type="PATRIC" id="fig|1227487.5.peg.2671"/>
<dbReference type="eggNOG" id="arCOG00468">
    <property type="taxonomic scope" value="Archaea"/>
</dbReference>
<proteinExistence type="predicted"/>
<evidence type="ECO:0000259" key="2">
    <source>
        <dbReference type="Pfam" id="PF13191"/>
    </source>
</evidence>
<dbReference type="EMBL" id="AOIV01000032">
    <property type="protein sequence ID" value="ELZ29440.1"/>
    <property type="molecule type" value="Genomic_DNA"/>
</dbReference>
<feature type="region of interest" description="Disordered" evidence="1">
    <location>
        <begin position="1"/>
        <end position="49"/>
    </location>
</feature>
<dbReference type="SUPFAM" id="SSF52540">
    <property type="entry name" value="P-loop containing nucleoside triphosphate hydrolases"/>
    <property type="match status" value="1"/>
</dbReference>
<reference evidence="3 4" key="1">
    <citation type="journal article" date="2014" name="PLoS Genet.">
        <title>Phylogenetically driven sequencing of extremely halophilic archaea reveals strategies for static and dynamic osmo-response.</title>
        <authorList>
            <person name="Becker E.A."/>
            <person name="Seitzer P.M."/>
            <person name="Tritt A."/>
            <person name="Larsen D."/>
            <person name="Krusor M."/>
            <person name="Yao A.I."/>
            <person name="Wu D."/>
            <person name="Madern D."/>
            <person name="Eisen J.A."/>
            <person name="Darling A.E."/>
            <person name="Facciotti M.T."/>
        </authorList>
    </citation>
    <scope>NUCLEOTIDE SEQUENCE [LARGE SCALE GENOMIC DNA]</scope>
    <source>
        <strain evidence="3 4">JCM 14848</strain>
    </source>
</reference>
<dbReference type="AlphaFoldDB" id="M0D1W8"/>
<dbReference type="InterPro" id="IPR041664">
    <property type="entry name" value="AAA_16"/>
</dbReference>